<dbReference type="AlphaFoldDB" id="A0A1X1JGP8"/>
<gene>
    <name evidence="1" type="ORF">B7705_00010</name>
</gene>
<evidence type="ECO:0000313" key="2">
    <source>
        <dbReference type="Proteomes" id="UP000193064"/>
    </source>
</evidence>
<dbReference type="RefSeq" id="WP_084946661.1">
    <property type="nucleotide sequence ID" value="NZ_NCVA01000001.1"/>
</dbReference>
<dbReference type="Proteomes" id="UP000193064">
    <property type="component" value="Unassembled WGS sequence"/>
</dbReference>
<dbReference type="EMBL" id="NCVA01000001">
    <property type="protein sequence ID" value="ORO86368.1"/>
    <property type="molecule type" value="Genomic_DNA"/>
</dbReference>
<protein>
    <submittedName>
        <fullName evidence="1">Uncharacterized protein</fullName>
    </submittedName>
</protein>
<accession>A0A1X1JGP8</accession>
<evidence type="ECO:0000313" key="1">
    <source>
        <dbReference type="EMBL" id="ORO86368.1"/>
    </source>
</evidence>
<reference evidence="1 2" key="1">
    <citation type="journal article" date="2016" name="Eur. J. Clin. Microbiol. Infect. Dis.">
        <title>Whole genome sequencing as a tool for phylogenetic analysis of clinical strains of Mitis group streptococci.</title>
        <authorList>
            <person name="Rasmussen L.H."/>
            <person name="Dargis R."/>
            <person name="Hojholt K."/>
            <person name="Christensen J.J."/>
            <person name="Skovgaard O."/>
            <person name="Justesen U.S."/>
            <person name="Rosenvinge F.S."/>
            <person name="Moser C."/>
            <person name="Lukjancenko O."/>
            <person name="Rasmussen S."/>
            <person name="Nielsen X.C."/>
        </authorList>
    </citation>
    <scope>NUCLEOTIDE SEQUENCE [LARGE SCALE GENOMIC DNA]</scope>
    <source>
        <strain evidence="1 2">RH_13585_10</strain>
    </source>
</reference>
<name>A0A1X1JGP8_STROR</name>
<sequence length="132" mass="15472">MISSELKDVMKRLTILNENNKGVLLREESIRDIDNTINIFLKKYEDRFYEGLRLFNKIDITTISSSENSDYTIVFYNLLTGIRGIIDCFDDFDDILVELNKNFMYQSGEITKEEWESSGEIVLDDEENEFGD</sequence>
<comment type="caution">
    <text evidence="1">The sequence shown here is derived from an EMBL/GenBank/DDBJ whole genome shotgun (WGS) entry which is preliminary data.</text>
</comment>
<organism evidence="1 2">
    <name type="scientific">Streptococcus oralis subsp. dentisani</name>
    <dbReference type="NCBI Taxonomy" id="1458253"/>
    <lineage>
        <taxon>Bacteria</taxon>
        <taxon>Bacillati</taxon>
        <taxon>Bacillota</taxon>
        <taxon>Bacilli</taxon>
        <taxon>Lactobacillales</taxon>
        <taxon>Streptococcaceae</taxon>
        <taxon>Streptococcus</taxon>
    </lineage>
</organism>
<proteinExistence type="predicted"/>